<keyword evidence="4 7" id="KW-1133">Transmembrane helix</keyword>
<evidence type="ECO:0000256" key="4">
    <source>
        <dbReference type="ARBA" id="ARBA00022989"/>
    </source>
</evidence>
<name>A0A8S3VHR1_MYTED</name>
<evidence type="ECO:0000256" key="3">
    <source>
        <dbReference type="ARBA" id="ARBA00022729"/>
    </source>
</evidence>
<dbReference type="EMBL" id="CAJPWZ010003145">
    <property type="protein sequence ID" value="CAG2253183.1"/>
    <property type="molecule type" value="Genomic_DNA"/>
</dbReference>
<evidence type="ECO:0000256" key="5">
    <source>
        <dbReference type="ARBA" id="ARBA00023136"/>
    </source>
</evidence>
<keyword evidence="2 7" id="KW-0812">Transmembrane</keyword>
<reference evidence="9" key="1">
    <citation type="submission" date="2021-03" db="EMBL/GenBank/DDBJ databases">
        <authorList>
            <person name="Bekaert M."/>
        </authorList>
    </citation>
    <scope>NUCLEOTIDE SEQUENCE</scope>
</reference>
<dbReference type="InterPro" id="IPR051836">
    <property type="entry name" value="Kremen_rcpt"/>
</dbReference>
<dbReference type="Pfam" id="PF01822">
    <property type="entry name" value="WSC"/>
    <property type="match status" value="1"/>
</dbReference>
<comment type="caution">
    <text evidence="9">The sequence shown here is derived from an EMBL/GenBank/DDBJ whole genome shotgun (WGS) entry which is preliminary data.</text>
</comment>
<gene>
    <name evidence="9" type="ORF">MEDL_64746</name>
</gene>
<evidence type="ECO:0000256" key="2">
    <source>
        <dbReference type="ARBA" id="ARBA00022692"/>
    </source>
</evidence>
<dbReference type="AlphaFoldDB" id="A0A8S3VHR1"/>
<dbReference type="Proteomes" id="UP000683360">
    <property type="component" value="Unassembled WGS sequence"/>
</dbReference>
<evidence type="ECO:0000313" key="9">
    <source>
        <dbReference type="EMBL" id="CAG2253183.1"/>
    </source>
</evidence>
<dbReference type="PROSITE" id="PS51212">
    <property type="entry name" value="WSC"/>
    <property type="match status" value="1"/>
</dbReference>
<keyword evidence="6" id="KW-0325">Glycoprotein</keyword>
<dbReference type="InterPro" id="IPR002889">
    <property type="entry name" value="WSC_carb-bd"/>
</dbReference>
<feature type="domain" description="WSC" evidence="8">
    <location>
        <begin position="136"/>
        <end position="228"/>
    </location>
</feature>
<organism evidence="9 10">
    <name type="scientific">Mytilus edulis</name>
    <name type="common">Blue mussel</name>
    <dbReference type="NCBI Taxonomy" id="6550"/>
    <lineage>
        <taxon>Eukaryota</taxon>
        <taxon>Metazoa</taxon>
        <taxon>Spiralia</taxon>
        <taxon>Lophotrochozoa</taxon>
        <taxon>Mollusca</taxon>
        <taxon>Bivalvia</taxon>
        <taxon>Autobranchia</taxon>
        <taxon>Pteriomorphia</taxon>
        <taxon>Mytilida</taxon>
        <taxon>Mytiloidea</taxon>
        <taxon>Mytilidae</taxon>
        <taxon>Mytilinae</taxon>
        <taxon>Mytilus</taxon>
    </lineage>
</organism>
<feature type="transmembrane region" description="Helical" evidence="7">
    <location>
        <begin position="39"/>
        <end position="58"/>
    </location>
</feature>
<keyword evidence="5 7" id="KW-0472">Membrane</keyword>
<comment type="subcellular location">
    <subcellularLocation>
        <location evidence="1">Membrane</location>
        <topology evidence="1">Single-pass membrane protein</topology>
    </subcellularLocation>
</comment>
<evidence type="ECO:0000256" key="1">
    <source>
        <dbReference type="ARBA" id="ARBA00004167"/>
    </source>
</evidence>
<accession>A0A8S3VHR1</accession>
<evidence type="ECO:0000256" key="6">
    <source>
        <dbReference type="ARBA" id="ARBA00023180"/>
    </source>
</evidence>
<dbReference type="OrthoDB" id="6091680at2759"/>
<sequence length="229" mass="25774">MSWRINYNYVITYKSCLGVCMESDQISRKFLVLLTSIDIMKTFFIHFVFIQLAIVASLRTRKAVSITLSAAKDIPVSGFLIDNSKSEWNKEEMDKIKAVSKVNSNNISVIKSRLTDINKAVNNLLNPSVHVIVPATDGYIGCYKDDSSRLLKHKMSNVGNSLTLAKGREHCKGYKYTGLQYGTYIFCGNILVNEKYPRVPESNCNMACADEKNRMCGSADRNSIYLVKP</sequence>
<dbReference type="SMART" id="SM00321">
    <property type="entry name" value="WSC"/>
    <property type="match status" value="1"/>
</dbReference>
<evidence type="ECO:0000313" key="10">
    <source>
        <dbReference type="Proteomes" id="UP000683360"/>
    </source>
</evidence>
<evidence type="ECO:0000259" key="8">
    <source>
        <dbReference type="PROSITE" id="PS51212"/>
    </source>
</evidence>
<keyword evidence="3" id="KW-0732">Signal</keyword>
<dbReference type="GO" id="GO:0005886">
    <property type="term" value="C:plasma membrane"/>
    <property type="evidence" value="ECO:0007669"/>
    <property type="project" value="TreeGrafter"/>
</dbReference>
<dbReference type="PANTHER" id="PTHR24269">
    <property type="entry name" value="KREMEN PROTEIN"/>
    <property type="match status" value="1"/>
</dbReference>
<protein>
    <recommendedName>
        <fullName evidence="8">WSC domain-containing protein</fullName>
    </recommendedName>
</protein>
<evidence type="ECO:0000256" key="7">
    <source>
        <dbReference type="SAM" id="Phobius"/>
    </source>
</evidence>
<dbReference type="PANTHER" id="PTHR24269:SF16">
    <property type="entry name" value="PROTEIN SLG1"/>
    <property type="match status" value="1"/>
</dbReference>
<proteinExistence type="predicted"/>
<keyword evidence="10" id="KW-1185">Reference proteome</keyword>